<reference evidence="3" key="1">
    <citation type="journal article" date="2019" name="Sci. Rep.">
        <title>Draft genome of Tanacetum cinerariifolium, the natural source of mosquito coil.</title>
        <authorList>
            <person name="Yamashiro T."/>
            <person name="Shiraishi A."/>
            <person name="Satake H."/>
            <person name="Nakayama K."/>
        </authorList>
    </citation>
    <scope>NUCLEOTIDE SEQUENCE</scope>
</reference>
<evidence type="ECO:0000313" key="3">
    <source>
        <dbReference type="EMBL" id="GEU86599.1"/>
    </source>
</evidence>
<feature type="compositionally biased region" description="Basic and acidic residues" evidence="1">
    <location>
        <begin position="744"/>
        <end position="767"/>
    </location>
</feature>
<feature type="compositionally biased region" description="Basic and acidic residues" evidence="1">
    <location>
        <begin position="49"/>
        <end position="64"/>
    </location>
</feature>
<dbReference type="InterPro" id="IPR043502">
    <property type="entry name" value="DNA/RNA_pol_sf"/>
</dbReference>
<proteinExistence type="predicted"/>
<feature type="non-terminal residue" evidence="3">
    <location>
        <position position="1"/>
    </location>
</feature>
<evidence type="ECO:0000256" key="1">
    <source>
        <dbReference type="SAM" id="MobiDB-lite"/>
    </source>
</evidence>
<feature type="region of interest" description="Disordered" evidence="1">
    <location>
        <begin position="155"/>
        <end position="174"/>
    </location>
</feature>
<dbReference type="EMBL" id="BKCJ010009362">
    <property type="protein sequence ID" value="GEU86599.1"/>
    <property type="molecule type" value="Genomic_DNA"/>
</dbReference>
<dbReference type="InterPro" id="IPR013103">
    <property type="entry name" value="RVT_2"/>
</dbReference>
<dbReference type="SUPFAM" id="SSF56672">
    <property type="entry name" value="DNA/RNA polymerases"/>
    <property type="match status" value="1"/>
</dbReference>
<dbReference type="AlphaFoldDB" id="A0A6L2NMI2"/>
<feature type="compositionally biased region" description="Polar residues" evidence="1">
    <location>
        <begin position="17"/>
        <end position="29"/>
    </location>
</feature>
<accession>A0A6L2NMI2</accession>
<feature type="region of interest" description="Disordered" evidence="1">
    <location>
        <begin position="741"/>
        <end position="767"/>
    </location>
</feature>
<dbReference type="Pfam" id="PF07727">
    <property type="entry name" value="RVT_2"/>
    <property type="match status" value="1"/>
</dbReference>
<evidence type="ECO:0000259" key="2">
    <source>
        <dbReference type="Pfam" id="PF07727"/>
    </source>
</evidence>
<feature type="compositionally biased region" description="Basic and acidic residues" evidence="1">
    <location>
        <begin position="155"/>
        <end position="173"/>
    </location>
</feature>
<comment type="caution">
    <text evidence="3">The sequence shown here is derived from an EMBL/GenBank/DDBJ whole genome shotgun (WGS) entry which is preliminary data.</text>
</comment>
<protein>
    <submittedName>
        <fullName evidence="3">Putative ribonuclease H-like domain-containing protein</fullName>
    </submittedName>
</protein>
<organism evidence="3">
    <name type="scientific">Tanacetum cinerariifolium</name>
    <name type="common">Dalmatian daisy</name>
    <name type="synonym">Chrysanthemum cinerariifolium</name>
    <dbReference type="NCBI Taxonomy" id="118510"/>
    <lineage>
        <taxon>Eukaryota</taxon>
        <taxon>Viridiplantae</taxon>
        <taxon>Streptophyta</taxon>
        <taxon>Embryophyta</taxon>
        <taxon>Tracheophyta</taxon>
        <taxon>Spermatophyta</taxon>
        <taxon>Magnoliopsida</taxon>
        <taxon>eudicotyledons</taxon>
        <taxon>Gunneridae</taxon>
        <taxon>Pentapetalae</taxon>
        <taxon>asterids</taxon>
        <taxon>campanulids</taxon>
        <taxon>Asterales</taxon>
        <taxon>Asteraceae</taxon>
        <taxon>Asteroideae</taxon>
        <taxon>Anthemideae</taxon>
        <taxon>Anthemidinae</taxon>
        <taxon>Tanacetum</taxon>
    </lineage>
</organism>
<sequence length="789" mass="89218">KAEEGNVQQYVLFPLWSTGSKDPQSTDADTTFEVKELESEVHVSPSSSDKTKKHDDKTKREAKGKSHYSSYYCWAKFNSTNTFSDAGPSNTVVSPTVGKYSYVDPSQYPNDPDIPTLEDTTYSDNEEDVGLFPEVILYTSEPESAVHVSPISYEKTKKHEDKTKREAKGKSHVELSTGVRNLSEEFEAYSDNSINGVNAASTSVTTIGQNSTNNTNTFSVADPSNTVVSLTLRKSLYVDPSQYPDDPDMPALEGITYSDIEEDVGAEADFSNLETNITVSPTSTTRVHKDHPVTQIIGIVIRNKARLVAQGHTQEEGIDYEEVFALLARIEAIRLFLAYASFMGFMVYQMDVKSAFLNETIKEEVYVCQPLGFEDPDYPDKVYKVVKALYGLHQAPRAWYETLTNYHLENGFHRGKIDQTLFIKKQKGDILLVQVYVDDIILGSTNKYLCKAYEKLMKDKFQMSSMDGKSASTSIDTEKPLLKDSDVKRILRYLKGKPHLGLWYPKDLPFNLVTVVATSSTKAEYVAAASCCAQVLWIQNQLLDYGRMHPNRGKIAKLDVDEDVTLEEVAAEVTKDADIQGRLEESQAQFYHLDLKHAQKVLITASATTITAAPSAARRRKGKGILVKDPKPLKKQAQIEQDKAYARELEAELNANINWNEVIEQVKRKEKQDNTVMRYQALKRKPQTEAQARKNIMVYLKNMAGFKMDFFKGMTYDDIRLIFKKHFNSILAFLEKGEEELEEEASKQSRRKSETSKEKAAKKQKLDEEVEELKTHLQIIPNDEDDVYT</sequence>
<feature type="compositionally biased region" description="Basic and acidic residues" evidence="1">
    <location>
        <begin position="32"/>
        <end position="41"/>
    </location>
</feature>
<name>A0A6L2NMI2_TANCI</name>
<feature type="domain" description="Reverse transcriptase Ty1/copia-type" evidence="2">
    <location>
        <begin position="283"/>
        <end position="468"/>
    </location>
</feature>
<feature type="region of interest" description="Disordered" evidence="1">
    <location>
        <begin position="17"/>
        <end position="64"/>
    </location>
</feature>
<gene>
    <name evidence="3" type="ORF">Tci_058577</name>
</gene>